<evidence type="ECO:0000256" key="4">
    <source>
        <dbReference type="PROSITE-ProRule" id="PRU00433"/>
    </source>
</evidence>
<comment type="caution">
    <text evidence="7">The sequence shown here is derived from an EMBL/GenBank/DDBJ whole genome shotgun (WGS) entry which is preliminary data.</text>
</comment>
<feature type="signal peptide" evidence="5">
    <location>
        <begin position="1"/>
        <end position="26"/>
    </location>
</feature>
<keyword evidence="5" id="KW-0732">Signal</keyword>
<dbReference type="PANTHER" id="PTHR35008:SF8">
    <property type="entry name" value="ALCOHOL DEHYDROGENASE CYTOCHROME C SUBUNIT"/>
    <property type="match status" value="1"/>
</dbReference>
<dbReference type="RefSeq" id="WP_129608465.1">
    <property type="nucleotide sequence ID" value="NZ_UWOC01000122.1"/>
</dbReference>
<dbReference type="Gene3D" id="1.10.760.10">
    <property type="entry name" value="Cytochrome c-like domain"/>
    <property type="match status" value="1"/>
</dbReference>
<accession>A0A3S4AZU0</accession>
<evidence type="ECO:0000256" key="3">
    <source>
        <dbReference type="ARBA" id="ARBA00023004"/>
    </source>
</evidence>
<dbReference type="AlphaFoldDB" id="A0A3S4AZU0"/>
<dbReference type="Proteomes" id="UP000289200">
    <property type="component" value="Unassembled WGS sequence"/>
</dbReference>
<gene>
    <name evidence="7" type="primary">tsdA_1</name>
    <name evidence="7" type="ORF">RHODGE_RHODGE_01512</name>
</gene>
<dbReference type="InterPro" id="IPR051459">
    <property type="entry name" value="Cytochrome_c-type_DH"/>
</dbReference>
<feature type="chain" id="PRO_5018665511" evidence="5">
    <location>
        <begin position="27"/>
        <end position="184"/>
    </location>
</feature>
<feature type="domain" description="Cytochrome c" evidence="6">
    <location>
        <begin position="59"/>
        <end position="146"/>
    </location>
</feature>
<reference evidence="8" key="1">
    <citation type="submission" date="2018-10" db="EMBL/GenBank/DDBJ databases">
        <authorList>
            <person name="Peiro R."/>
            <person name="Begona"/>
            <person name="Cbmso G."/>
            <person name="Lopez M."/>
            <person name="Gonzalez S."/>
            <person name="Sacristan E."/>
            <person name="Castillo E."/>
        </authorList>
    </citation>
    <scope>NUCLEOTIDE SEQUENCE [LARGE SCALE GENOMIC DNA]</scope>
</reference>
<proteinExistence type="predicted"/>
<evidence type="ECO:0000256" key="2">
    <source>
        <dbReference type="ARBA" id="ARBA00022723"/>
    </source>
</evidence>
<dbReference type="Pfam" id="PF00034">
    <property type="entry name" value="Cytochrom_C"/>
    <property type="match status" value="1"/>
</dbReference>
<keyword evidence="3 4" id="KW-0408">Iron</keyword>
<keyword evidence="8" id="KW-1185">Reference proteome</keyword>
<dbReference type="InterPro" id="IPR036909">
    <property type="entry name" value="Cyt_c-like_dom_sf"/>
</dbReference>
<dbReference type="PROSITE" id="PS51007">
    <property type="entry name" value="CYTC"/>
    <property type="match status" value="1"/>
</dbReference>
<keyword evidence="2 4" id="KW-0479">Metal-binding</keyword>
<dbReference type="GO" id="GO:0020037">
    <property type="term" value="F:heme binding"/>
    <property type="evidence" value="ECO:0007669"/>
    <property type="project" value="InterPro"/>
</dbReference>
<protein>
    <submittedName>
        <fullName evidence="7">Thiosulfate dehydrogenase</fullName>
    </submittedName>
</protein>
<dbReference type="OrthoDB" id="9779283at2"/>
<dbReference type="GO" id="GO:0009055">
    <property type="term" value="F:electron transfer activity"/>
    <property type="evidence" value="ECO:0007669"/>
    <property type="project" value="InterPro"/>
</dbReference>
<name>A0A3S4AZU0_9BRAD</name>
<keyword evidence="1 4" id="KW-0349">Heme</keyword>
<evidence type="ECO:0000256" key="1">
    <source>
        <dbReference type="ARBA" id="ARBA00022617"/>
    </source>
</evidence>
<dbReference type="InterPro" id="IPR009056">
    <property type="entry name" value="Cyt_c-like_dom"/>
</dbReference>
<sequence length="184" mass="18992">MSCRNSLLAVASAAIAAVALAGAASAGALEFGRPASPDEIALWDIDVSPDGRGLPKGSGTVARGKAVYAEQCAACHGTDGTGGLKDRLVGGQGTLASDKPVKTVGSYWPYATTLFDYVRRAMPYQAPGTLGVDDTYAVSAYILSLNGIVAGDATLDQASLPRVVMPNRDGFVPEPEFRNVTNSR</sequence>
<evidence type="ECO:0000256" key="5">
    <source>
        <dbReference type="SAM" id="SignalP"/>
    </source>
</evidence>
<evidence type="ECO:0000259" key="6">
    <source>
        <dbReference type="PROSITE" id="PS51007"/>
    </source>
</evidence>
<dbReference type="GO" id="GO:0046872">
    <property type="term" value="F:metal ion binding"/>
    <property type="evidence" value="ECO:0007669"/>
    <property type="project" value="UniProtKB-KW"/>
</dbReference>
<dbReference type="EMBL" id="UWOC01000122">
    <property type="protein sequence ID" value="VCU08339.1"/>
    <property type="molecule type" value="Genomic_DNA"/>
</dbReference>
<organism evidence="7 8">
    <name type="scientific">Rhodoplanes serenus</name>
    <dbReference type="NCBI Taxonomy" id="200615"/>
    <lineage>
        <taxon>Bacteria</taxon>
        <taxon>Pseudomonadati</taxon>
        <taxon>Pseudomonadota</taxon>
        <taxon>Alphaproteobacteria</taxon>
        <taxon>Hyphomicrobiales</taxon>
        <taxon>Nitrobacteraceae</taxon>
        <taxon>Rhodoplanes</taxon>
    </lineage>
</organism>
<dbReference type="SUPFAM" id="SSF46626">
    <property type="entry name" value="Cytochrome c"/>
    <property type="match status" value="1"/>
</dbReference>
<evidence type="ECO:0000313" key="8">
    <source>
        <dbReference type="Proteomes" id="UP000289200"/>
    </source>
</evidence>
<dbReference type="PANTHER" id="PTHR35008">
    <property type="entry name" value="BLL4482 PROTEIN-RELATED"/>
    <property type="match status" value="1"/>
</dbReference>
<evidence type="ECO:0000313" key="7">
    <source>
        <dbReference type="EMBL" id="VCU08339.1"/>
    </source>
</evidence>